<dbReference type="RefSeq" id="WP_118642928.1">
    <property type="nucleotide sequence ID" value="NZ_CP060635.1"/>
</dbReference>
<dbReference type="Gene3D" id="3.90.550.10">
    <property type="entry name" value="Spore Coat Polysaccharide Biosynthesis Protein SpsA, Chain A"/>
    <property type="match status" value="1"/>
</dbReference>
<dbReference type="SUPFAM" id="SSF53448">
    <property type="entry name" value="Nucleotide-diphospho-sugar transferases"/>
    <property type="match status" value="1"/>
</dbReference>
<evidence type="ECO:0000256" key="3">
    <source>
        <dbReference type="ARBA" id="ARBA00022679"/>
    </source>
</evidence>
<evidence type="ECO:0000313" key="5">
    <source>
        <dbReference type="EMBL" id="QNM07486.1"/>
    </source>
</evidence>
<protein>
    <submittedName>
        <fullName evidence="5">Glycosyltransferase family 2 protein</fullName>
    </submittedName>
</protein>
<keyword evidence="4" id="KW-0812">Transmembrane</keyword>
<feature type="transmembrane region" description="Helical" evidence="4">
    <location>
        <begin position="375"/>
        <end position="397"/>
    </location>
</feature>
<proteinExistence type="inferred from homology"/>
<evidence type="ECO:0000313" key="6">
    <source>
        <dbReference type="Proteomes" id="UP000515860"/>
    </source>
</evidence>
<reference evidence="5 6" key="1">
    <citation type="submission" date="2020-08" db="EMBL/GenBank/DDBJ databases">
        <authorList>
            <person name="Liu C."/>
            <person name="Sun Q."/>
        </authorList>
    </citation>
    <scope>NUCLEOTIDE SEQUENCE [LARGE SCALE GENOMIC DNA]</scope>
    <source>
        <strain evidence="5 6">NSJ-29</strain>
    </source>
</reference>
<dbReference type="PROSITE" id="PS51257">
    <property type="entry name" value="PROKAR_LIPOPROTEIN"/>
    <property type="match status" value="1"/>
</dbReference>
<comment type="similarity">
    <text evidence="1">Belongs to the glycosyltransferase 2 family.</text>
</comment>
<dbReference type="Proteomes" id="UP000515860">
    <property type="component" value="Chromosome"/>
</dbReference>
<evidence type="ECO:0000256" key="2">
    <source>
        <dbReference type="ARBA" id="ARBA00022676"/>
    </source>
</evidence>
<dbReference type="InterPro" id="IPR029044">
    <property type="entry name" value="Nucleotide-diphossugar_trans"/>
</dbReference>
<dbReference type="PANTHER" id="PTHR43630:SF1">
    <property type="entry name" value="POLY-BETA-1,6-N-ACETYL-D-GLUCOSAMINE SYNTHASE"/>
    <property type="match status" value="1"/>
</dbReference>
<keyword evidence="2" id="KW-0328">Glycosyltransferase</keyword>
<dbReference type="AlphaFoldDB" id="A0A7G9G9K4"/>
<gene>
    <name evidence="5" type="ORF">H9Q79_11145</name>
</gene>
<dbReference type="KEGG" id="whj:H9Q79_11145"/>
<sequence>MVTFIRIFNFSLLLLFSGCYAYQLVYMVTGLLKKERKETRKVQMHRFAVLIPARNEEAVIGGLLESIRKQTYPAELIDIYVIADNCTDHTAALSARLGASVIERFNHVKVGKGYALDYAFKQIDSGKGLGHYDAFLVFDADNVLDPGYFAAMNRTYSQGYEIITSYRNSKNYGTNWISAGYALWFLRESRFLNGARMKLGTSCAISGTGFLVSSKMIQKDGGWKYNLLTEDIEFSTDHIIRGHKIGYCKDAILYDEQPVTFRASWNQRLRWTKGFYQVFANYGGLLCKGIARDHSFQCYDMLMVIAPATLLTLTSLLANIFFALLGVSAGNMLITETAAAAFGGCLLSIYVSLFAFGAVTLLAEQKRIYCSRPKQVLYLFTFPVFIFTYIPMAVVALRKNITWKHIPHTILCTADQICSKKQ</sequence>
<keyword evidence="4" id="KW-0472">Membrane</keyword>
<dbReference type="CDD" id="cd06438">
    <property type="entry name" value="EpsO_like"/>
    <property type="match status" value="1"/>
</dbReference>
<keyword evidence="4" id="KW-1133">Transmembrane helix</keyword>
<feature type="transmembrane region" description="Helical" evidence="4">
    <location>
        <begin position="339"/>
        <end position="363"/>
    </location>
</feature>
<dbReference type="Pfam" id="PF13641">
    <property type="entry name" value="Glyco_tranf_2_3"/>
    <property type="match status" value="1"/>
</dbReference>
<evidence type="ECO:0000256" key="4">
    <source>
        <dbReference type="SAM" id="Phobius"/>
    </source>
</evidence>
<dbReference type="GO" id="GO:0016757">
    <property type="term" value="F:glycosyltransferase activity"/>
    <property type="evidence" value="ECO:0007669"/>
    <property type="project" value="UniProtKB-KW"/>
</dbReference>
<keyword evidence="6" id="KW-1185">Reference proteome</keyword>
<keyword evidence="3 5" id="KW-0808">Transferase</keyword>
<evidence type="ECO:0000256" key="1">
    <source>
        <dbReference type="ARBA" id="ARBA00006739"/>
    </source>
</evidence>
<dbReference type="EMBL" id="CP060635">
    <property type="protein sequence ID" value="QNM07486.1"/>
    <property type="molecule type" value="Genomic_DNA"/>
</dbReference>
<feature type="transmembrane region" description="Helical" evidence="4">
    <location>
        <begin position="302"/>
        <end position="327"/>
    </location>
</feature>
<organism evidence="5 6">
    <name type="scientific">Wansuia hejianensis</name>
    <dbReference type="NCBI Taxonomy" id="2763667"/>
    <lineage>
        <taxon>Bacteria</taxon>
        <taxon>Bacillati</taxon>
        <taxon>Bacillota</taxon>
        <taxon>Clostridia</taxon>
        <taxon>Lachnospirales</taxon>
        <taxon>Lachnospiraceae</taxon>
        <taxon>Wansuia</taxon>
    </lineage>
</organism>
<name>A0A7G9G9K4_9FIRM</name>
<accession>A0A7G9G9K4</accession>
<dbReference type="PANTHER" id="PTHR43630">
    <property type="entry name" value="POLY-BETA-1,6-N-ACETYL-D-GLUCOSAMINE SYNTHASE"/>
    <property type="match status" value="1"/>
</dbReference>
<feature type="transmembrane region" description="Helical" evidence="4">
    <location>
        <begin position="12"/>
        <end position="32"/>
    </location>
</feature>